<feature type="domain" description="SGNH hydrolase-type esterase" evidence="1">
    <location>
        <begin position="13"/>
        <end position="190"/>
    </location>
</feature>
<dbReference type="CDD" id="cd00229">
    <property type="entry name" value="SGNH_hydrolase"/>
    <property type="match status" value="1"/>
</dbReference>
<evidence type="ECO:0000259" key="1">
    <source>
        <dbReference type="Pfam" id="PF13472"/>
    </source>
</evidence>
<reference evidence="2" key="1">
    <citation type="submission" date="2023-04" db="EMBL/GenBank/DDBJ databases">
        <title>Comparative genomic analysis of Cohnella hashimotonis sp. nov., isolated from the International Space Station.</title>
        <authorList>
            <person name="Venkateswaran K."/>
            <person name="Simpson A."/>
        </authorList>
    </citation>
    <scope>NUCLEOTIDE SEQUENCE</scope>
    <source>
        <strain evidence="2">F6_2S_P_1</strain>
    </source>
</reference>
<dbReference type="InterPro" id="IPR036514">
    <property type="entry name" value="SGNH_hydro_sf"/>
</dbReference>
<dbReference type="RefSeq" id="WP_282911170.1">
    <property type="nucleotide sequence ID" value="NZ_JAGRPV010000001.1"/>
</dbReference>
<dbReference type="Proteomes" id="UP001161691">
    <property type="component" value="Unassembled WGS sequence"/>
</dbReference>
<dbReference type="Gene3D" id="3.40.50.1110">
    <property type="entry name" value="SGNH hydrolase"/>
    <property type="match status" value="1"/>
</dbReference>
<protein>
    <submittedName>
        <fullName evidence="2">SGNH/GDSL hydrolase family protein</fullName>
        <ecNumber evidence="2">3.1.-.-</ecNumber>
    </submittedName>
</protein>
<name>A0ABT6TNX2_9BACL</name>
<keyword evidence="2" id="KW-0378">Hydrolase</keyword>
<evidence type="ECO:0000313" key="2">
    <source>
        <dbReference type="EMBL" id="MDI4648455.1"/>
    </source>
</evidence>
<accession>A0ABT6TNX2</accession>
<dbReference type="InterPro" id="IPR051532">
    <property type="entry name" value="Ester_Hydrolysis_Enzymes"/>
</dbReference>
<keyword evidence="3" id="KW-1185">Reference proteome</keyword>
<dbReference type="PANTHER" id="PTHR30383:SF5">
    <property type="entry name" value="SGNH HYDROLASE-TYPE ESTERASE DOMAIN-CONTAINING PROTEIN"/>
    <property type="match status" value="1"/>
</dbReference>
<dbReference type="GO" id="GO:0016787">
    <property type="term" value="F:hydrolase activity"/>
    <property type="evidence" value="ECO:0007669"/>
    <property type="project" value="UniProtKB-KW"/>
</dbReference>
<dbReference type="EC" id="3.1.-.-" evidence="2"/>
<proteinExistence type="predicted"/>
<dbReference type="InterPro" id="IPR013830">
    <property type="entry name" value="SGNH_hydro"/>
</dbReference>
<dbReference type="PANTHER" id="PTHR30383">
    <property type="entry name" value="THIOESTERASE 1/PROTEASE 1/LYSOPHOSPHOLIPASE L1"/>
    <property type="match status" value="1"/>
</dbReference>
<organism evidence="2 3">
    <name type="scientific">Cohnella hashimotonis</name>
    <dbReference type="NCBI Taxonomy" id="2826895"/>
    <lineage>
        <taxon>Bacteria</taxon>
        <taxon>Bacillati</taxon>
        <taxon>Bacillota</taxon>
        <taxon>Bacilli</taxon>
        <taxon>Bacillales</taxon>
        <taxon>Paenibacillaceae</taxon>
        <taxon>Cohnella</taxon>
    </lineage>
</organism>
<dbReference type="SUPFAM" id="SSF52266">
    <property type="entry name" value="SGNH hydrolase"/>
    <property type="match status" value="1"/>
</dbReference>
<dbReference type="Pfam" id="PF13472">
    <property type="entry name" value="Lipase_GDSL_2"/>
    <property type="match status" value="1"/>
</dbReference>
<evidence type="ECO:0000313" key="3">
    <source>
        <dbReference type="Proteomes" id="UP001161691"/>
    </source>
</evidence>
<comment type="caution">
    <text evidence="2">The sequence shown here is derived from an EMBL/GenBank/DDBJ whole genome shotgun (WGS) entry which is preliminary data.</text>
</comment>
<sequence>MKMRWTNRTWATLGDSITDANGYQPLVAERLQFAAVVNLGRSGTPMTAGGETDAHATVRMGLGLHPVPDCVTVFAGTNDYRLGKPLGSLHCKDDGTFCGAYGKLIESLLERRPDSRVNLWTPLQRDKDGWDKERRNHAGFRLDDYVEAVKAIGRHYALPVLDLYAESGFTRQTLGFFTTDRLHPNEAGFRRIADMAAAFLARL</sequence>
<gene>
    <name evidence="2" type="ORF">KB449_26110</name>
</gene>
<dbReference type="EMBL" id="JAGRPV010000001">
    <property type="protein sequence ID" value="MDI4648455.1"/>
    <property type="molecule type" value="Genomic_DNA"/>
</dbReference>